<feature type="domain" description="NIPSNAP" evidence="1">
    <location>
        <begin position="16"/>
        <end position="96"/>
    </location>
</feature>
<evidence type="ECO:0000313" key="3">
    <source>
        <dbReference type="Proteomes" id="UP000191686"/>
    </source>
</evidence>
<organism evidence="2 3">
    <name type="scientific">Burkholderia cenocepacia</name>
    <dbReference type="NCBI Taxonomy" id="95486"/>
    <lineage>
        <taxon>Bacteria</taxon>
        <taxon>Pseudomonadati</taxon>
        <taxon>Pseudomonadota</taxon>
        <taxon>Betaproteobacteria</taxon>
        <taxon>Burkholderiales</taxon>
        <taxon>Burkholderiaceae</taxon>
        <taxon>Burkholderia</taxon>
        <taxon>Burkholderia cepacia complex</taxon>
    </lineage>
</organism>
<gene>
    <name evidence="2" type="ORF">UE95_027150</name>
</gene>
<comment type="caution">
    <text evidence="2">The sequence shown here is derived from an EMBL/GenBank/DDBJ whole genome shotgun (WGS) entry which is preliminary data.</text>
</comment>
<evidence type="ECO:0000313" key="2">
    <source>
        <dbReference type="EMBL" id="MCW3714969.1"/>
    </source>
</evidence>
<dbReference type="SUPFAM" id="SSF54909">
    <property type="entry name" value="Dimeric alpha+beta barrel"/>
    <property type="match status" value="1"/>
</dbReference>
<reference evidence="2 3" key="1">
    <citation type="journal article" date="2017" name="Front. Microbiol.">
        <title>Genomics reveals a unique clone of Burkholderia cenocepacia harbouring an actively excising novel genomic island.</title>
        <authorList>
            <person name="Patil P."/>
            <person name="Mali S."/>
            <person name="Midha S."/>
            <person name="Gautam V."/>
            <person name="Dash L."/>
            <person name="Kumar S."/>
            <person name="Shastri J."/>
            <person name="Singhal L."/>
            <person name="Patil P.B."/>
        </authorList>
    </citation>
    <scope>NUCLEOTIDE SEQUENCE [LARGE SCALE GENOMIC DNA]</scope>
    <source>
        <strain evidence="2 3">BC-19</strain>
    </source>
</reference>
<proteinExistence type="predicted"/>
<dbReference type="EMBL" id="JYMX02000026">
    <property type="protein sequence ID" value="MCW3714969.1"/>
    <property type="molecule type" value="Genomic_DNA"/>
</dbReference>
<name>A0ABD4ULS9_9BURK</name>
<accession>A0ABD4ULS9</accession>
<sequence>MDRRDGFHPAGGSSTTTAFLSAGPARSRLYMSHLVADMHVIDGPPRITHFCRFANLKERMALRARHYAEGLWPPKGGPQQIERATSTIFLPEAWSPRC</sequence>
<dbReference type="Proteomes" id="UP000191686">
    <property type="component" value="Unassembled WGS sequence"/>
</dbReference>
<dbReference type="Pfam" id="PF07978">
    <property type="entry name" value="NIPSNAP"/>
    <property type="match status" value="1"/>
</dbReference>
<dbReference type="InterPro" id="IPR011008">
    <property type="entry name" value="Dimeric_a/b-barrel"/>
</dbReference>
<dbReference type="AlphaFoldDB" id="A0ABD4ULS9"/>
<reference evidence="2 3" key="2">
    <citation type="journal article" date="2017" name="Front. Microbiol.">
        <title>Genomics Reveals a Unique Clone of Burkholderia cenocepacia Harboring an Actively Excising Novel Genomic Island.</title>
        <authorList>
            <person name="Patil P.P."/>
            <person name="Mali S."/>
            <person name="Midha S."/>
            <person name="Gautam V."/>
            <person name="Dash L."/>
            <person name="Kumar S."/>
            <person name="Shastri J."/>
            <person name="Singhal L."/>
            <person name="Patil P.B."/>
        </authorList>
    </citation>
    <scope>NUCLEOTIDE SEQUENCE [LARGE SCALE GENOMIC DNA]</scope>
    <source>
        <strain evidence="2 3">BC-19</strain>
    </source>
</reference>
<protein>
    <submittedName>
        <fullName evidence="2">NIPSNAP family protein</fullName>
    </submittedName>
</protein>
<evidence type="ECO:0000259" key="1">
    <source>
        <dbReference type="Pfam" id="PF07978"/>
    </source>
</evidence>
<dbReference type="RefSeq" id="WP_256870200.1">
    <property type="nucleotide sequence ID" value="NZ_JYMX02000026.1"/>
</dbReference>
<dbReference type="InterPro" id="IPR012577">
    <property type="entry name" value="NIPSNAP"/>
</dbReference>